<feature type="non-terminal residue" evidence="2">
    <location>
        <position position="1"/>
    </location>
</feature>
<feature type="compositionally biased region" description="Low complexity" evidence="1">
    <location>
        <begin position="171"/>
        <end position="181"/>
    </location>
</feature>
<evidence type="ECO:0000313" key="2">
    <source>
        <dbReference type="EMBL" id="PAA94092.1"/>
    </source>
</evidence>
<feature type="compositionally biased region" description="Low complexity" evidence="1">
    <location>
        <begin position="82"/>
        <end position="128"/>
    </location>
</feature>
<evidence type="ECO:0000313" key="3">
    <source>
        <dbReference type="Proteomes" id="UP000215902"/>
    </source>
</evidence>
<name>A0A267H961_9PLAT</name>
<evidence type="ECO:0000256" key="1">
    <source>
        <dbReference type="SAM" id="MobiDB-lite"/>
    </source>
</evidence>
<reference evidence="2 3" key="1">
    <citation type="submission" date="2017-06" db="EMBL/GenBank/DDBJ databases">
        <title>A platform for efficient transgenesis in Macrostomum lignano, a flatworm model organism for stem cell research.</title>
        <authorList>
            <person name="Berezikov E."/>
        </authorList>
    </citation>
    <scope>NUCLEOTIDE SEQUENCE [LARGE SCALE GENOMIC DNA]</scope>
    <source>
        <strain evidence="2">DV1</strain>
        <tissue evidence="2">Whole organism</tissue>
    </source>
</reference>
<dbReference type="AlphaFoldDB" id="A0A267H961"/>
<organism evidence="2 3">
    <name type="scientific">Macrostomum lignano</name>
    <dbReference type="NCBI Taxonomy" id="282301"/>
    <lineage>
        <taxon>Eukaryota</taxon>
        <taxon>Metazoa</taxon>
        <taxon>Spiralia</taxon>
        <taxon>Lophotrochozoa</taxon>
        <taxon>Platyhelminthes</taxon>
        <taxon>Rhabditophora</taxon>
        <taxon>Macrostomorpha</taxon>
        <taxon>Macrostomida</taxon>
        <taxon>Macrostomidae</taxon>
        <taxon>Macrostomum</taxon>
    </lineage>
</organism>
<feature type="compositionally biased region" description="Basic residues" evidence="1">
    <location>
        <begin position="160"/>
        <end position="170"/>
    </location>
</feature>
<accession>A0A267H961</accession>
<sequence length="181" mass="21381">QHTPKRFAINIFSLFAHFLFATEFPTIATTILKVEMKVTIIEGGRPRRHQNQPRRKIECYFCEENHRVSRCEAVKQYYAQQRQEQQAQQQQAQQQQAQQQQAQQQQQQQQNHQQAQQQEKQQQQQQRQQQHKRAPSGPPSQVGAPLSALPSAASGSVVGRWKKRKEKKQRQQQQRQQQHKQ</sequence>
<proteinExistence type="predicted"/>
<comment type="caution">
    <text evidence="2">The sequence shown here is derived from an EMBL/GenBank/DDBJ whole genome shotgun (WGS) entry which is preliminary data.</text>
</comment>
<feature type="region of interest" description="Disordered" evidence="1">
    <location>
        <begin position="82"/>
        <end position="181"/>
    </location>
</feature>
<keyword evidence="3" id="KW-1185">Reference proteome</keyword>
<dbReference type="EMBL" id="NIVC01000016">
    <property type="protein sequence ID" value="PAA94092.1"/>
    <property type="molecule type" value="Genomic_DNA"/>
</dbReference>
<protein>
    <submittedName>
        <fullName evidence="2">Uncharacterized protein</fullName>
    </submittedName>
</protein>
<dbReference type="Proteomes" id="UP000215902">
    <property type="component" value="Unassembled WGS sequence"/>
</dbReference>
<feature type="compositionally biased region" description="Low complexity" evidence="1">
    <location>
        <begin position="142"/>
        <end position="159"/>
    </location>
</feature>
<gene>
    <name evidence="2" type="ORF">BOX15_Mlig001744g1</name>
</gene>